<dbReference type="STRING" id="243090.RB11925"/>
<evidence type="ECO:0000313" key="3">
    <source>
        <dbReference type="Proteomes" id="UP000001025"/>
    </source>
</evidence>
<dbReference type="EMBL" id="BX294154">
    <property type="protein sequence ID" value="CAD77299.1"/>
    <property type="molecule type" value="Genomic_DNA"/>
</dbReference>
<dbReference type="Proteomes" id="UP000001025">
    <property type="component" value="Chromosome"/>
</dbReference>
<dbReference type="InParanoid" id="Q7UJF9"/>
<protein>
    <submittedName>
        <fullName evidence="2">Uncharacterized protein</fullName>
    </submittedName>
</protein>
<dbReference type="AlphaFoldDB" id="Q7UJF9"/>
<reference evidence="2 3" key="1">
    <citation type="journal article" date="2003" name="Proc. Natl. Acad. Sci. U.S.A.">
        <title>Complete genome sequence of the marine planctomycete Pirellula sp. strain 1.</title>
        <authorList>
            <person name="Gloeckner F.O."/>
            <person name="Kube M."/>
            <person name="Bauer M."/>
            <person name="Teeling H."/>
            <person name="Lombardot T."/>
            <person name="Ludwig W."/>
            <person name="Gade D."/>
            <person name="Beck A."/>
            <person name="Borzym K."/>
            <person name="Heitmann K."/>
            <person name="Rabus R."/>
            <person name="Schlesner H."/>
            <person name="Amann R."/>
            <person name="Reinhardt R."/>
        </authorList>
    </citation>
    <scope>NUCLEOTIDE SEQUENCE [LARGE SCALE GENOMIC DNA]</scope>
    <source>
        <strain evidence="3">DSM 10527 / NCIMB 13988 / SH1</strain>
    </source>
</reference>
<organism evidence="2 3">
    <name type="scientific">Rhodopirellula baltica (strain DSM 10527 / NCIMB 13988 / SH1)</name>
    <dbReference type="NCBI Taxonomy" id="243090"/>
    <lineage>
        <taxon>Bacteria</taxon>
        <taxon>Pseudomonadati</taxon>
        <taxon>Planctomycetota</taxon>
        <taxon>Planctomycetia</taxon>
        <taxon>Pirellulales</taxon>
        <taxon>Pirellulaceae</taxon>
        <taxon>Rhodopirellula</taxon>
    </lineage>
</organism>
<dbReference type="EnsemblBacteria" id="CAD77299">
    <property type="protein sequence ID" value="CAD77299"/>
    <property type="gene ID" value="RB11925"/>
</dbReference>
<sequence>MRMRRRVPVSQIVRSSASHSSSNQGGEITSNCVFTPSGGLVFRGWKSPAILSQLKTKLPGKPFAWNPPKSVCPTIL</sequence>
<gene>
    <name evidence="2" type="ordered locus">RB11925</name>
</gene>
<evidence type="ECO:0000313" key="2">
    <source>
        <dbReference type="EMBL" id="CAD77299.1"/>
    </source>
</evidence>
<keyword evidence="3" id="KW-1185">Reference proteome</keyword>
<name>Q7UJF9_RHOBA</name>
<dbReference type="HOGENOM" id="CLU_2652066_0_0_0"/>
<proteinExistence type="predicted"/>
<dbReference type="KEGG" id="rba:RB11925"/>
<evidence type="ECO:0000256" key="1">
    <source>
        <dbReference type="SAM" id="MobiDB-lite"/>
    </source>
</evidence>
<accession>Q7UJF9</accession>
<feature type="region of interest" description="Disordered" evidence="1">
    <location>
        <begin position="1"/>
        <end position="29"/>
    </location>
</feature>